<dbReference type="GO" id="GO:0005829">
    <property type="term" value="C:cytosol"/>
    <property type="evidence" value="ECO:0007669"/>
    <property type="project" value="TreeGrafter"/>
</dbReference>
<dbReference type="GO" id="GO:0005524">
    <property type="term" value="F:ATP binding"/>
    <property type="evidence" value="ECO:0007669"/>
    <property type="project" value="UniProtKB-UniRule"/>
</dbReference>
<dbReference type="Gene3D" id="3.30.1110.10">
    <property type="match status" value="1"/>
</dbReference>
<accession>A0A9P0J2L5</accession>
<evidence type="ECO:0000256" key="9">
    <source>
        <dbReference type="RuleBase" id="RU368116"/>
    </source>
</evidence>
<reference evidence="11" key="1">
    <citation type="submission" date="2022-02" db="EMBL/GenBank/DDBJ databases">
        <authorList>
            <person name="King R."/>
        </authorList>
    </citation>
    <scope>NUCLEOTIDE SEQUENCE</scope>
</reference>
<dbReference type="Proteomes" id="UP001154329">
    <property type="component" value="Chromosome 2"/>
</dbReference>
<organism evidence="11 12">
    <name type="scientific">Aphis gossypii</name>
    <name type="common">Cotton aphid</name>
    <dbReference type="NCBI Taxonomy" id="80765"/>
    <lineage>
        <taxon>Eukaryota</taxon>
        <taxon>Metazoa</taxon>
        <taxon>Ecdysozoa</taxon>
        <taxon>Arthropoda</taxon>
        <taxon>Hexapoda</taxon>
        <taxon>Insecta</taxon>
        <taxon>Pterygota</taxon>
        <taxon>Neoptera</taxon>
        <taxon>Paraneoptera</taxon>
        <taxon>Hemiptera</taxon>
        <taxon>Sternorrhyncha</taxon>
        <taxon>Aphidomorpha</taxon>
        <taxon>Aphidoidea</taxon>
        <taxon>Aphididae</taxon>
        <taxon>Aphidini</taxon>
        <taxon>Aphis</taxon>
        <taxon>Aphis</taxon>
    </lineage>
</organism>
<evidence type="ECO:0000256" key="6">
    <source>
        <dbReference type="ARBA" id="ARBA00022741"/>
    </source>
</evidence>
<dbReference type="PANTHER" id="PTHR45769">
    <property type="entry name" value="ADENOSINE KINASE"/>
    <property type="match status" value="1"/>
</dbReference>
<dbReference type="PANTHER" id="PTHR45769:SF3">
    <property type="entry name" value="ADENOSINE KINASE"/>
    <property type="match status" value="1"/>
</dbReference>
<dbReference type="GO" id="GO:0004001">
    <property type="term" value="F:adenosine kinase activity"/>
    <property type="evidence" value="ECO:0007669"/>
    <property type="project" value="UniProtKB-UniRule"/>
</dbReference>
<evidence type="ECO:0000256" key="3">
    <source>
        <dbReference type="ARBA" id="ARBA00012119"/>
    </source>
</evidence>
<reference evidence="11" key="2">
    <citation type="submission" date="2022-10" db="EMBL/GenBank/DDBJ databases">
        <authorList>
            <consortium name="ENA_rothamsted_submissions"/>
            <consortium name="culmorum"/>
            <person name="King R."/>
        </authorList>
    </citation>
    <scope>NUCLEOTIDE SEQUENCE</scope>
</reference>
<dbReference type="InterPro" id="IPR001805">
    <property type="entry name" value="Adenokinase"/>
</dbReference>
<proteinExistence type="inferred from homology"/>
<dbReference type="EMBL" id="OU899035">
    <property type="protein sequence ID" value="CAH1726257.1"/>
    <property type="molecule type" value="Genomic_DNA"/>
</dbReference>
<dbReference type="SUPFAM" id="SSF53613">
    <property type="entry name" value="Ribokinase-like"/>
    <property type="match status" value="1"/>
</dbReference>
<dbReference type="InterPro" id="IPR029056">
    <property type="entry name" value="Ribokinase-like"/>
</dbReference>
<dbReference type="GO" id="GO:0006166">
    <property type="term" value="P:purine ribonucleoside salvage"/>
    <property type="evidence" value="ECO:0007669"/>
    <property type="project" value="UniProtKB-KW"/>
</dbReference>
<evidence type="ECO:0000256" key="1">
    <source>
        <dbReference type="ARBA" id="ARBA00004801"/>
    </source>
</evidence>
<comment type="function">
    <text evidence="9">ATP dependent phosphorylation of adenosine and other related nucleoside analogs to monophosphate derivatives.</text>
</comment>
<evidence type="ECO:0000256" key="8">
    <source>
        <dbReference type="ARBA" id="ARBA00022840"/>
    </source>
</evidence>
<dbReference type="AlphaFoldDB" id="A0A9P0J2L5"/>
<keyword evidence="5 9" id="KW-0660">Purine salvage</keyword>
<keyword evidence="8 9" id="KW-0067">ATP-binding</keyword>
<comment type="subunit">
    <text evidence="9">Monomer.</text>
</comment>
<feature type="domain" description="Carbohydrate kinase PfkB" evidence="10">
    <location>
        <begin position="20"/>
        <end position="115"/>
    </location>
</feature>
<evidence type="ECO:0000313" key="11">
    <source>
        <dbReference type="EMBL" id="CAH1726257.1"/>
    </source>
</evidence>
<gene>
    <name evidence="11" type="ORF">APHIGO_LOCUS7178</name>
</gene>
<evidence type="ECO:0000256" key="5">
    <source>
        <dbReference type="ARBA" id="ARBA00022726"/>
    </source>
</evidence>
<dbReference type="GO" id="GO:0044209">
    <property type="term" value="P:AMP salvage"/>
    <property type="evidence" value="ECO:0007669"/>
    <property type="project" value="UniProtKB-UniRule"/>
</dbReference>
<evidence type="ECO:0000313" key="12">
    <source>
        <dbReference type="Proteomes" id="UP001154329"/>
    </source>
</evidence>
<comment type="pathway">
    <text evidence="1 9">Purine metabolism; AMP biosynthesis via salvage pathway; AMP from adenosine: step 1/1.</text>
</comment>
<keyword evidence="9" id="KW-0460">Magnesium</keyword>
<comment type="cofactor">
    <cofactor evidence="9">
        <name>Mg(2+)</name>
        <dbReference type="ChEBI" id="CHEBI:18420"/>
    </cofactor>
    <text evidence="9">Binds 3 Mg(2+) ions per subunit.</text>
</comment>
<dbReference type="Gene3D" id="3.40.1190.20">
    <property type="match status" value="1"/>
</dbReference>
<evidence type="ECO:0000256" key="7">
    <source>
        <dbReference type="ARBA" id="ARBA00022777"/>
    </source>
</evidence>
<comment type="similarity">
    <text evidence="2 9">Belongs to the carbohydrate kinase PfkB family.</text>
</comment>
<keyword evidence="6 9" id="KW-0547">Nucleotide-binding</keyword>
<sequence>MTILFSLNKYTCNILSLLFTGTCAVIITNGGKDRSLCANLSASRYYTDDQLEIPENQKIIQNAKLSHLRTVEKIARIAHKRNCLLLFNMSVAYIFETYMDSVMAVLPYVNIMIGSTEVSGIKCGVIK</sequence>
<name>A0A9P0J2L5_APHGO</name>
<dbReference type="InterPro" id="IPR011611">
    <property type="entry name" value="PfkB_dom"/>
</dbReference>
<keyword evidence="12" id="KW-1185">Reference proteome</keyword>
<comment type="subcellular location">
    <subcellularLocation>
        <location evidence="9">Nucleus</location>
    </subcellularLocation>
</comment>
<comment type="catalytic activity">
    <reaction evidence="9">
        <text>adenosine + ATP = AMP + ADP + H(+)</text>
        <dbReference type="Rhea" id="RHEA:20824"/>
        <dbReference type="ChEBI" id="CHEBI:15378"/>
        <dbReference type="ChEBI" id="CHEBI:16335"/>
        <dbReference type="ChEBI" id="CHEBI:30616"/>
        <dbReference type="ChEBI" id="CHEBI:456215"/>
        <dbReference type="ChEBI" id="CHEBI:456216"/>
        <dbReference type="EC" id="2.7.1.20"/>
    </reaction>
</comment>
<keyword evidence="7 9" id="KW-0418">Kinase</keyword>
<dbReference type="GO" id="GO:0005634">
    <property type="term" value="C:nucleus"/>
    <property type="evidence" value="ECO:0007669"/>
    <property type="project" value="UniProtKB-SubCell"/>
</dbReference>
<dbReference type="Pfam" id="PF00294">
    <property type="entry name" value="PfkB"/>
    <property type="match status" value="1"/>
</dbReference>
<keyword evidence="9" id="KW-0539">Nucleus</keyword>
<protein>
    <recommendedName>
        <fullName evidence="3 9">Adenosine kinase</fullName>
        <shortName evidence="9">AK</shortName>
        <ecNumber evidence="3 9">2.7.1.20</ecNumber>
    </recommendedName>
    <alternativeName>
        <fullName evidence="9">Adenosine 5'-phosphotransferase</fullName>
    </alternativeName>
</protein>
<dbReference type="EC" id="2.7.1.20" evidence="3 9"/>
<evidence type="ECO:0000259" key="10">
    <source>
        <dbReference type="Pfam" id="PF00294"/>
    </source>
</evidence>
<evidence type="ECO:0000256" key="4">
    <source>
        <dbReference type="ARBA" id="ARBA00022679"/>
    </source>
</evidence>
<keyword evidence="4 9" id="KW-0808">Transferase</keyword>
<dbReference type="GO" id="GO:0006144">
    <property type="term" value="P:purine nucleobase metabolic process"/>
    <property type="evidence" value="ECO:0007669"/>
    <property type="project" value="TreeGrafter"/>
</dbReference>
<evidence type="ECO:0000256" key="2">
    <source>
        <dbReference type="ARBA" id="ARBA00010688"/>
    </source>
</evidence>